<evidence type="ECO:0000256" key="3">
    <source>
        <dbReference type="ARBA" id="ARBA00022840"/>
    </source>
</evidence>
<dbReference type="GO" id="GO:0015937">
    <property type="term" value="P:coenzyme A biosynthetic process"/>
    <property type="evidence" value="ECO:0007669"/>
    <property type="project" value="UniProtKB-UniRule"/>
</dbReference>
<dbReference type="PANTHER" id="PTHR10695">
    <property type="entry name" value="DEPHOSPHO-COA KINASE-RELATED"/>
    <property type="match status" value="1"/>
</dbReference>
<dbReference type="CDD" id="cd02022">
    <property type="entry name" value="DPCK"/>
    <property type="match status" value="1"/>
</dbReference>
<dbReference type="SUPFAM" id="SSF52540">
    <property type="entry name" value="P-loop containing nucleoside triphosphate hydrolases"/>
    <property type="match status" value="1"/>
</dbReference>
<dbReference type="Gene3D" id="3.40.50.300">
    <property type="entry name" value="P-loop containing nucleotide triphosphate hydrolases"/>
    <property type="match status" value="1"/>
</dbReference>
<evidence type="ECO:0000256" key="1">
    <source>
        <dbReference type="ARBA" id="ARBA00009018"/>
    </source>
</evidence>
<dbReference type="InterPro" id="IPR027417">
    <property type="entry name" value="P-loop_NTPase"/>
</dbReference>
<evidence type="ECO:0000256" key="6">
    <source>
        <dbReference type="NCBIfam" id="TIGR00152"/>
    </source>
</evidence>
<comment type="pathway">
    <text evidence="5">Cofactor biosynthesis; coenzyme A biosynthesis; CoA from (R)-pantothenate: step 5/5.</text>
</comment>
<keyword evidence="3 5" id="KW-0067">ATP-binding</keyword>
<proteinExistence type="inferred from homology"/>
<keyword evidence="4 5" id="KW-0173">Coenzyme A biosynthesis</keyword>
<keyword evidence="2 5" id="KW-0547">Nucleotide-binding</keyword>
<evidence type="ECO:0000256" key="2">
    <source>
        <dbReference type="ARBA" id="ARBA00022741"/>
    </source>
</evidence>
<dbReference type="EMBL" id="CP037920">
    <property type="protein sequence ID" value="QDT96655.1"/>
    <property type="molecule type" value="Genomic_DNA"/>
</dbReference>
<protein>
    <recommendedName>
        <fullName evidence="5 6">Dephospho-CoA kinase</fullName>
        <ecNumber evidence="5 6">2.7.1.24</ecNumber>
    </recommendedName>
    <alternativeName>
        <fullName evidence="5">Dephosphocoenzyme A kinase</fullName>
    </alternativeName>
</protein>
<accession>A0A517VUH1</accession>
<evidence type="ECO:0000313" key="7">
    <source>
        <dbReference type="EMBL" id="QDT96655.1"/>
    </source>
</evidence>
<dbReference type="GO" id="GO:0004140">
    <property type="term" value="F:dephospho-CoA kinase activity"/>
    <property type="evidence" value="ECO:0007669"/>
    <property type="project" value="UniProtKB-UniRule"/>
</dbReference>
<gene>
    <name evidence="5 7" type="primary">coaE</name>
    <name evidence="7" type="ORF">V144x_21130</name>
</gene>
<keyword evidence="5 7" id="KW-0808">Transferase</keyword>
<dbReference type="AlphaFoldDB" id="A0A517VUH1"/>
<evidence type="ECO:0000313" key="8">
    <source>
        <dbReference type="Proteomes" id="UP000318704"/>
    </source>
</evidence>
<organism evidence="7 8">
    <name type="scientific">Gimesia aquarii</name>
    <dbReference type="NCBI Taxonomy" id="2527964"/>
    <lineage>
        <taxon>Bacteria</taxon>
        <taxon>Pseudomonadati</taxon>
        <taxon>Planctomycetota</taxon>
        <taxon>Planctomycetia</taxon>
        <taxon>Planctomycetales</taxon>
        <taxon>Planctomycetaceae</taxon>
        <taxon>Gimesia</taxon>
    </lineage>
</organism>
<dbReference type="PROSITE" id="PS51219">
    <property type="entry name" value="DPCK"/>
    <property type="match status" value="1"/>
</dbReference>
<dbReference type="NCBIfam" id="TIGR00152">
    <property type="entry name" value="dephospho-CoA kinase"/>
    <property type="match status" value="1"/>
</dbReference>
<dbReference type="RefSeq" id="WP_144985065.1">
    <property type="nucleotide sequence ID" value="NZ_CP037920.1"/>
</dbReference>
<dbReference type="InterPro" id="IPR001977">
    <property type="entry name" value="Depp_CoAkinase"/>
</dbReference>
<dbReference type="UniPathway" id="UPA00241">
    <property type="reaction ID" value="UER00356"/>
</dbReference>
<comment type="function">
    <text evidence="5">Catalyzes the phosphorylation of the 3'-hydroxyl group of dephosphocoenzyme A to form coenzyme A.</text>
</comment>
<evidence type="ECO:0000256" key="4">
    <source>
        <dbReference type="ARBA" id="ARBA00022993"/>
    </source>
</evidence>
<keyword evidence="5 7" id="KW-0418">Kinase</keyword>
<name>A0A517VUH1_9PLAN</name>
<feature type="binding site" evidence="5">
    <location>
        <begin position="17"/>
        <end position="22"/>
    </location>
    <ligand>
        <name>ATP</name>
        <dbReference type="ChEBI" id="CHEBI:30616"/>
    </ligand>
</feature>
<comment type="subcellular location">
    <subcellularLocation>
        <location evidence="5">Cytoplasm</location>
    </subcellularLocation>
</comment>
<sequence length="215" mass="24260">MSSHTFIPTIALIGGIGSGKSAVANKVKALRSVEVIDADQIGHRILEFPDVQQNIREQFGTAVFDEHGKVNRSVLAKIVFGEETQHKESLKKLEEIVHPEIHRVLEQEILSAKTTKNVDAILIDAAVILEAGWKELCDQIVFIECPFDQRLKRVTQNRGWSPAELGKRENQQLPLSEKRKLANYIIHNNDDNLEAAGQDLSEFIEVLHKRQKTNK</sequence>
<dbReference type="HAMAP" id="MF_00376">
    <property type="entry name" value="Dephospho_CoA_kinase"/>
    <property type="match status" value="1"/>
</dbReference>
<dbReference type="KEGG" id="gaw:V144x_21130"/>
<dbReference type="GO" id="GO:0005524">
    <property type="term" value="F:ATP binding"/>
    <property type="evidence" value="ECO:0007669"/>
    <property type="project" value="UniProtKB-UniRule"/>
</dbReference>
<dbReference type="Pfam" id="PF01121">
    <property type="entry name" value="CoaE"/>
    <property type="match status" value="1"/>
</dbReference>
<dbReference type="Proteomes" id="UP000318704">
    <property type="component" value="Chromosome"/>
</dbReference>
<reference evidence="7 8" key="1">
    <citation type="submission" date="2019-03" db="EMBL/GenBank/DDBJ databases">
        <title>Deep-cultivation of Planctomycetes and their phenomic and genomic characterization uncovers novel biology.</title>
        <authorList>
            <person name="Wiegand S."/>
            <person name="Jogler M."/>
            <person name="Boedeker C."/>
            <person name="Pinto D."/>
            <person name="Vollmers J."/>
            <person name="Rivas-Marin E."/>
            <person name="Kohn T."/>
            <person name="Peeters S.H."/>
            <person name="Heuer A."/>
            <person name="Rast P."/>
            <person name="Oberbeckmann S."/>
            <person name="Bunk B."/>
            <person name="Jeske O."/>
            <person name="Meyerdierks A."/>
            <person name="Storesund J.E."/>
            <person name="Kallscheuer N."/>
            <person name="Luecker S."/>
            <person name="Lage O.M."/>
            <person name="Pohl T."/>
            <person name="Merkel B.J."/>
            <person name="Hornburger P."/>
            <person name="Mueller R.-W."/>
            <person name="Bruemmer F."/>
            <person name="Labrenz M."/>
            <person name="Spormann A.M."/>
            <person name="Op den Camp H."/>
            <person name="Overmann J."/>
            <person name="Amann R."/>
            <person name="Jetten M.S.M."/>
            <person name="Mascher T."/>
            <person name="Medema M.H."/>
            <person name="Devos D.P."/>
            <person name="Kaster A.-K."/>
            <person name="Ovreas L."/>
            <person name="Rohde M."/>
            <person name="Galperin M.Y."/>
            <person name="Jogler C."/>
        </authorList>
    </citation>
    <scope>NUCLEOTIDE SEQUENCE [LARGE SCALE GENOMIC DNA]</scope>
    <source>
        <strain evidence="7 8">V144</strain>
    </source>
</reference>
<dbReference type="PANTHER" id="PTHR10695:SF46">
    <property type="entry name" value="BIFUNCTIONAL COENZYME A SYNTHASE-RELATED"/>
    <property type="match status" value="1"/>
</dbReference>
<keyword evidence="5" id="KW-0963">Cytoplasm</keyword>
<dbReference type="GO" id="GO:0005737">
    <property type="term" value="C:cytoplasm"/>
    <property type="evidence" value="ECO:0007669"/>
    <property type="project" value="UniProtKB-SubCell"/>
</dbReference>
<comment type="catalytic activity">
    <reaction evidence="5">
        <text>3'-dephospho-CoA + ATP = ADP + CoA + H(+)</text>
        <dbReference type="Rhea" id="RHEA:18245"/>
        <dbReference type="ChEBI" id="CHEBI:15378"/>
        <dbReference type="ChEBI" id="CHEBI:30616"/>
        <dbReference type="ChEBI" id="CHEBI:57287"/>
        <dbReference type="ChEBI" id="CHEBI:57328"/>
        <dbReference type="ChEBI" id="CHEBI:456216"/>
        <dbReference type="EC" id="2.7.1.24"/>
    </reaction>
</comment>
<evidence type="ECO:0000256" key="5">
    <source>
        <dbReference type="HAMAP-Rule" id="MF_00376"/>
    </source>
</evidence>
<dbReference type="EC" id="2.7.1.24" evidence="5 6"/>
<comment type="similarity">
    <text evidence="1 5">Belongs to the CoaE family.</text>
</comment>